<dbReference type="RefSeq" id="WP_157335700.1">
    <property type="nucleotide sequence ID" value="NZ_RHLK01000005.1"/>
</dbReference>
<dbReference type="InterPro" id="IPR003961">
    <property type="entry name" value="FN3_dom"/>
</dbReference>
<proteinExistence type="predicted"/>
<dbReference type="OrthoDB" id="9809781at2"/>
<evidence type="ECO:0000313" key="4">
    <source>
        <dbReference type="Proteomes" id="UP000490800"/>
    </source>
</evidence>
<dbReference type="Pfam" id="PF00041">
    <property type="entry name" value="fn3"/>
    <property type="match status" value="1"/>
</dbReference>
<dbReference type="PROSITE" id="PS50853">
    <property type="entry name" value="FN3"/>
    <property type="match status" value="1"/>
</dbReference>
<dbReference type="InterPro" id="IPR013783">
    <property type="entry name" value="Ig-like_fold"/>
</dbReference>
<keyword evidence="4" id="KW-1185">Reference proteome</keyword>
<organism evidence="3 4">
    <name type="scientific">Paenibacillus lutrae</name>
    <dbReference type="NCBI Taxonomy" id="2078573"/>
    <lineage>
        <taxon>Bacteria</taxon>
        <taxon>Bacillati</taxon>
        <taxon>Bacillota</taxon>
        <taxon>Bacilli</taxon>
        <taxon>Bacillales</taxon>
        <taxon>Paenibacillaceae</taxon>
        <taxon>Paenibacillus</taxon>
    </lineage>
</organism>
<dbReference type="Gene3D" id="2.60.40.10">
    <property type="entry name" value="Immunoglobulins"/>
    <property type="match status" value="2"/>
</dbReference>
<accession>A0A7X3JZJ1</accession>
<evidence type="ECO:0000313" key="3">
    <source>
        <dbReference type="EMBL" id="MVP00234.1"/>
    </source>
</evidence>
<dbReference type="PANTHER" id="PTHR40446:SF2">
    <property type="entry name" value="N-ACETYLGLUCOSAMINE-1-PHOSPHODIESTER ALPHA-N-ACETYLGLUCOSAMINIDASE"/>
    <property type="match status" value="1"/>
</dbReference>
<feature type="region of interest" description="Disordered" evidence="1">
    <location>
        <begin position="1056"/>
        <end position="1076"/>
    </location>
</feature>
<dbReference type="CDD" id="cd00063">
    <property type="entry name" value="FN3"/>
    <property type="match status" value="1"/>
</dbReference>
<sequence length="1076" mass="113882">MKPSTSKRFQLLLKIGLAAGLLMPAYGLNTWTPVQAQTESIQWQTVEERQFTVSPGVQHTSRTITGGGLRESVHMLEVDPANPYVGIEAVSSRGEVSRHETVGNMLNELKAQGKRPVGGVNGDFFSTVGVPSGLMVANGELVSSPSSSKVAMAILPDKTIKIDETVGTSMKISTEQGESLVLSMINRTRVASHTNHAFAYNWRFGSSTRTPAGGVEVVVKADDPNVLFKAGQPLQGRIQSIQEASDTPIGPGTYVLSATGSKADWIRQKLSAGMNIRLDIAISKGFQDAEQVISGNSTLGYVLLKDGVVSPKLLDPTDPNTSARHPRTMIGSKEGKLYLVTVDGRQPGHSDGLTMAEGAYYLQSLGMVNAINVDGGGSTTYYTRQPGDEQPALLNKPSDGYERAVGNGLAVLTTAPVSPLDKLVVTPASPVKLLSGSTLSFGVKGQDAYQNGIVVEPDDLQWSVEGGIGQVDNAGKLTASAQAADGKVILRSGAVAAEVEVQVVDRVHKLSLRPNPAVIEPGNQLKFEVSAEDESGRSIVLSPDRLQWSVSGGIGTVASDGTLQTVTGSAEGKVIARSGDAAAEAVVQVGKPPLVLEEFERTDAMQIKETNVVPGSVGITAVARPNPVRYGTHSGKFTYNFSGTTGESGAYLNLLNAAGEIGREVEGQPYRFGIWVYGDSGKHDLRLGIADGLGTNRIYKLTGEDGVNWTGWKYVTVDVPVNVIYPLKVRYVGLVETDDADKNSGTVFLDQLRAEYVDIGEDLEGPVFTAPSPEPGSFVSAARPAVGIHVSDSGSGVDPSSIHVTLDGAAVPHAYEESSGRIVAVPENDLAAGEHAVRVEAADRSGNAAIPVAAWTFTVHTEDGESPRWEQSGAPEVTGITESTVKLSWSAAADNRGVDGYRIYRGGERVASIPASEAARYEWDGTGLLGASFYRFEVEAFDAAGNTVRSAPLDVTTLPDSTPPGAPASVSVRALNGHEIMAVFTPPADLDYAGTEVRIIRHGQGGNKEEAEQILQAEHGRTELRSAWLKHGKYKVIVQARDTSGNLSAPVMREVKLNEGKGTGADRDAEPDYGEQ</sequence>
<evidence type="ECO:0000259" key="2">
    <source>
        <dbReference type="PROSITE" id="PS50853"/>
    </source>
</evidence>
<name>A0A7X3JZJ1_9BACL</name>
<dbReference type="SMART" id="SM00060">
    <property type="entry name" value="FN3"/>
    <property type="match status" value="2"/>
</dbReference>
<dbReference type="SUPFAM" id="SSF49265">
    <property type="entry name" value="Fibronectin type III"/>
    <property type="match status" value="1"/>
</dbReference>
<dbReference type="InterPro" id="IPR018711">
    <property type="entry name" value="NAGPA"/>
</dbReference>
<dbReference type="Pfam" id="PF09992">
    <property type="entry name" value="NAGPA"/>
    <property type="match status" value="1"/>
</dbReference>
<protein>
    <recommendedName>
        <fullName evidence="2">Fibronectin type-III domain-containing protein</fullName>
    </recommendedName>
</protein>
<reference evidence="3 4" key="1">
    <citation type="journal article" date="2019" name="Microorganisms">
        <title>Paenibacillus lutrae sp. nov., A Chitinolytic Species Isolated from A River Otter in Castril Natural Park, Granada, Spain.</title>
        <authorList>
            <person name="Rodriguez M."/>
            <person name="Reina J.C."/>
            <person name="Bejar V."/>
            <person name="Llamas I."/>
        </authorList>
    </citation>
    <scope>NUCLEOTIDE SEQUENCE [LARGE SCALE GENOMIC DNA]</scope>
    <source>
        <strain evidence="3 4">N10</strain>
    </source>
</reference>
<dbReference type="PANTHER" id="PTHR40446">
    <property type="entry name" value="N-ACETYLGLUCOSAMINE-1-PHOSPHODIESTER ALPHA-N-ACETYLGLUCOSAMINIDASE"/>
    <property type="match status" value="1"/>
</dbReference>
<gene>
    <name evidence="3" type="ORF">EDM21_11995</name>
</gene>
<dbReference type="Gene3D" id="2.60.120.430">
    <property type="entry name" value="Galactose-binding lectin"/>
    <property type="match status" value="1"/>
</dbReference>
<feature type="compositionally biased region" description="Basic and acidic residues" evidence="1">
    <location>
        <begin position="1056"/>
        <end position="1070"/>
    </location>
</feature>
<dbReference type="AlphaFoldDB" id="A0A7X3JZJ1"/>
<dbReference type="InterPro" id="IPR036116">
    <property type="entry name" value="FN3_sf"/>
</dbReference>
<dbReference type="Proteomes" id="UP000490800">
    <property type="component" value="Unassembled WGS sequence"/>
</dbReference>
<dbReference type="EMBL" id="RHLK01000005">
    <property type="protein sequence ID" value="MVP00234.1"/>
    <property type="molecule type" value="Genomic_DNA"/>
</dbReference>
<evidence type="ECO:0000256" key="1">
    <source>
        <dbReference type="SAM" id="MobiDB-lite"/>
    </source>
</evidence>
<feature type="domain" description="Fibronectin type-III" evidence="2">
    <location>
        <begin position="871"/>
        <end position="960"/>
    </location>
</feature>
<comment type="caution">
    <text evidence="3">The sequence shown here is derived from an EMBL/GenBank/DDBJ whole genome shotgun (WGS) entry which is preliminary data.</text>
</comment>